<sequence>MWIYPLTGHYEGVATSLTQKVRSFRFPLSMKGFPPFVFSVESWDTMKGTAQETPTTPKLIGNTVIGYGQMGVQNMEVRSQKH</sequence>
<organism evidence="1 2">
    <name type="scientific">Quercus suber</name>
    <name type="common">Cork oak</name>
    <dbReference type="NCBI Taxonomy" id="58331"/>
    <lineage>
        <taxon>Eukaryota</taxon>
        <taxon>Viridiplantae</taxon>
        <taxon>Streptophyta</taxon>
        <taxon>Embryophyta</taxon>
        <taxon>Tracheophyta</taxon>
        <taxon>Spermatophyta</taxon>
        <taxon>Magnoliopsida</taxon>
        <taxon>eudicotyledons</taxon>
        <taxon>Gunneridae</taxon>
        <taxon>Pentapetalae</taxon>
        <taxon>rosids</taxon>
        <taxon>fabids</taxon>
        <taxon>Fagales</taxon>
        <taxon>Fagaceae</taxon>
        <taxon>Quercus</taxon>
    </lineage>
</organism>
<dbReference type="EMBL" id="PKMF04000235">
    <property type="protein sequence ID" value="KAK7841752.1"/>
    <property type="molecule type" value="Genomic_DNA"/>
</dbReference>
<accession>A0AAW0KSS6</accession>
<protein>
    <submittedName>
        <fullName evidence="1">Uncharacterized protein</fullName>
    </submittedName>
</protein>
<evidence type="ECO:0000313" key="1">
    <source>
        <dbReference type="EMBL" id="KAK7841752.1"/>
    </source>
</evidence>
<dbReference type="AlphaFoldDB" id="A0AAW0KSS6"/>
<proteinExistence type="predicted"/>
<keyword evidence="2" id="KW-1185">Reference proteome</keyword>
<dbReference type="Proteomes" id="UP000237347">
    <property type="component" value="Unassembled WGS sequence"/>
</dbReference>
<name>A0AAW0KSS6_QUESU</name>
<reference evidence="1 2" key="1">
    <citation type="journal article" date="2018" name="Sci. Data">
        <title>The draft genome sequence of cork oak.</title>
        <authorList>
            <person name="Ramos A.M."/>
            <person name="Usie A."/>
            <person name="Barbosa P."/>
            <person name="Barros P.M."/>
            <person name="Capote T."/>
            <person name="Chaves I."/>
            <person name="Simoes F."/>
            <person name="Abreu I."/>
            <person name="Carrasquinho I."/>
            <person name="Faro C."/>
            <person name="Guimaraes J.B."/>
            <person name="Mendonca D."/>
            <person name="Nobrega F."/>
            <person name="Rodrigues L."/>
            <person name="Saibo N.J.M."/>
            <person name="Varela M.C."/>
            <person name="Egas C."/>
            <person name="Matos J."/>
            <person name="Miguel C.M."/>
            <person name="Oliveira M.M."/>
            <person name="Ricardo C.P."/>
            <person name="Goncalves S."/>
        </authorList>
    </citation>
    <scope>NUCLEOTIDE SEQUENCE [LARGE SCALE GENOMIC DNA]</scope>
    <source>
        <strain evidence="2">cv. HL8</strain>
    </source>
</reference>
<gene>
    <name evidence="1" type="ORF">CFP56_015010</name>
</gene>
<comment type="caution">
    <text evidence="1">The sequence shown here is derived from an EMBL/GenBank/DDBJ whole genome shotgun (WGS) entry which is preliminary data.</text>
</comment>
<evidence type="ECO:0000313" key="2">
    <source>
        <dbReference type="Proteomes" id="UP000237347"/>
    </source>
</evidence>